<evidence type="ECO:0000256" key="5">
    <source>
        <dbReference type="ARBA" id="ARBA00022692"/>
    </source>
</evidence>
<gene>
    <name evidence="10" type="ORF">GKO32_17990</name>
</gene>
<comment type="caution">
    <text evidence="10">The sequence shown here is derived from an EMBL/GenBank/DDBJ whole genome shotgun (WGS) entry which is preliminary data.</text>
</comment>
<keyword evidence="11" id="KW-1185">Reference proteome</keyword>
<evidence type="ECO:0000256" key="4">
    <source>
        <dbReference type="ARBA" id="ARBA00022475"/>
    </source>
</evidence>
<feature type="transmembrane region" description="Helical" evidence="8">
    <location>
        <begin position="167"/>
        <end position="188"/>
    </location>
</feature>
<dbReference type="InterPro" id="IPR004638">
    <property type="entry name" value="EmrB-like"/>
</dbReference>
<proteinExistence type="inferred from homology"/>
<dbReference type="RefSeq" id="WP_154758051.1">
    <property type="nucleotide sequence ID" value="NZ_WMBA01000027.1"/>
</dbReference>
<dbReference type="OrthoDB" id="9781469at2"/>
<dbReference type="NCBIfam" id="TIGR00711">
    <property type="entry name" value="efflux_EmrB"/>
    <property type="match status" value="1"/>
</dbReference>
<dbReference type="InterPro" id="IPR036259">
    <property type="entry name" value="MFS_trans_sf"/>
</dbReference>
<accession>A0A6N7YV83</accession>
<evidence type="ECO:0000256" key="1">
    <source>
        <dbReference type="ARBA" id="ARBA00004651"/>
    </source>
</evidence>
<evidence type="ECO:0000256" key="3">
    <source>
        <dbReference type="ARBA" id="ARBA00022448"/>
    </source>
</evidence>
<keyword evidence="7 8" id="KW-0472">Membrane</keyword>
<keyword evidence="5 8" id="KW-0812">Transmembrane</keyword>
<dbReference type="InterPro" id="IPR020846">
    <property type="entry name" value="MFS_dom"/>
</dbReference>
<feature type="transmembrane region" description="Helical" evidence="8">
    <location>
        <begin position="328"/>
        <end position="349"/>
    </location>
</feature>
<dbReference type="GO" id="GO:0022857">
    <property type="term" value="F:transmembrane transporter activity"/>
    <property type="evidence" value="ECO:0007669"/>
    <property type="project" value="InterPro"/>
</dbReference>
<keyword evidence="6 8" id="KW-1133">Transmembrane helix</keyword>
<evidence type="ECO:0000256" key="7">
    <source>
        <dbReference type="ARBA" id="ARBA00023136"/>
    </source>
</evidence>
<evidence type="ECO:0000256" key="2">
    <source>
        <dbReference type="ARBA" id="ARBA00008537"/>
    </source>
</evidence>
<dbReference type="PROSITE" id="PS50850">
    <property type="entry name" value="MFS"/>
    <property type="match status" value="1"/>
</dbReference>
<dbReference type="CDD" id="cd17321">
    <property type="entry name" value="MFS_MMR_MDR_like"/>
    <property type="match status" value="1"/>
</dbReference>
<evidence type="ECO:0000256" key="8">
    <source>
        <dbReference type="SAM" id="Phobius"/>
    </source>
</evidence>
<dbReference type="EMBL" id="WMBA01000027">
    <property type="protein sequence ID" value="MTD55852.1"/>
    <property type="molecule type" value="Genomic_DNA"/>
</dbReference>
<name>A0A6N7YV83_9PSEU</name>
<dbReference type="SUPFAM" id="SSF103473">
    <property type="entry name" value="MFS general substrate transporter"/>
    <property type="match status" value="1"/>
</dbReference>
<feature type="transmembrane region" description="Helical" evidence="8">
    <location>
        <begin position="265"/>
        <end position="288"/>
    </location>
</feature>
<feature type="transmembrane region" description="Helical" evidence="8">
    <location>
        <begin position="224"/>
        <end position="244"/>
    </location>
</feature>
<organism evidence="10 11">
    <name type="scientific">Amycolatopsis pithecellobii</name>
    <dbReference type="NCBI Taxonomy" id="664692"/>
    <lineage>
        <taxon>Bacteria</taxon>
        <taxon>Bacillati</taxon>
        <taxon>Actinomycetota</taxon>
        <taxon>Actinomycetes</taxon>
        <taxon>Pseudonocardiales</taxon>
        <taxon>Pseudonocardiaceae</taxon>
        <taxon>Amycolatopsis</taxon>
    </lineage>
</organism>
<evidence type="ECO:0000256" key="6">
    <source>
        <dbReference type="ARBA" id="ARBA00022989"/>
    </source>
</evidence>
<feature type="transmembrane region" description="Helical" evidence="8">
    <location>
        <begin position="200"/>
        <end position="218"/>
    </location>
</feature>
<feature type="transmembrane region" description="Helical" evidence="8">
    <location>
        <begin position="78"/>
        <end position="97"/>
    </location>
</feature>
<reference evidence="10 11" key="1">
    <citation type="submission" date="2019-11" db="EMBL/GenBank/DDBJ databases">
        <title>Draft genome of Amycolatopsis RM579.</title>
        <authorList>
            <person name="Duangmal K."/>
            <person name="Mingma R."/>
        </authorList>
    </citation>
    <scope>NUCLEOTIDE SEQUENCE [LARGE SCALE GENOMIC DNA]</scope>
    <source>
        <strain evidence="10 11">RM579</strain>
    </source>
</reference>
<dbReference type="PANTHER" id="PTHR42718:SF9">
    <property type="entry name" value="MAJOR FACILITATOR SUPERFAMILY MULTIDRUG TRANSPORTER MFSC"/>
    <property type="match status" value="1"/>
</dbReference>
<dbReference type="Pfam" id="PF07690">
    <property type="entry name" value="MFS_1"/>
    <property type="match status" value="1"/>
</dbReference>
<dbReference type="PANTHER" id="PTHR42718">
    <property type="entry name" value="MAJOR FACILITATOR SUPERFAMILY MULTIDRUG TRANSPORTER MFSC"/>
    <property type="match status" value="1"/>
</dbReference>
<comment type="similarity">
    <text evidence="2">Belongs to the major facilitator superfamily. EmrB family.</text>
</comment>
<dbReference type="InterPro" id="IPR011701">
    <property type="entry name" value="MFS"/>
</dbReference>
<sequence>MTEPGARQRWVILAICCAGLFVVSLDNTVLNVALPSLRRELHASVAGLQWTIDAYLVVLASLLMLGGSTADRIGRRRVFRIGLASFAFGSALCALAPSLPWLVVFRVLQAVGGAMLNPVAMAIVTNTFVDPRERARAIGWWGGVAGISMTTGPILGGALVETIGWRAIFWVNVPIGLAALVLATRFVPESRAARPRRVDPVGQLLVITLLGSVTYAVIEAPSGGRAPLAGAAVAVVALVGLLIYEPRRAEPLIELRLFRRASFTGAMITAVCAFAALGGFLFATTLYFQGERGFSALEAGVHMVPMAAMGLVSSPLSGRLLAGYGPRLPLLVAGAGLTAAGILLAAAHAESSDVLIYPAFVLFGIGFGFVNAPITNTAVSGLPRDQAGVAAAIVAAGRQVGSALGVATAGALIAAGRTTTAWWVIAGCGATVLLLAWATTGALPEARHLAPAGRQTSG</sequence>
<feature type="domain" description="Major facilitator superfamily (MFS) profile" evidence="9">
    <location>
        <begin position="12"/>
        <end position="447"/>
    </location>
</feature>
<feature type="transmembrane region" description="Helical" evidence="8">
    <location>
        <begin position="12"/>
        <end position="34"/>
    </location>
</feature>
<feature type="transmembrane region" description="Helical" evidence="8">
    <location>
        <begin position="46"/>
        <end position="66"/>
    </location>
</feature>
<keyword evidence="3" id="KW-0813">Transport</keyword>
<dbReference type="Gene3D" id="1.20.1250.20">
    <property type="entry name" value="MFS general substrate transporter like domains"/>
    <property type="match status" value="1"/>
</dbReference>
<evidence type="ECO:0000313" key="10">
    <source>
        <dbReference type="EMBL" id="MTD55852.1"/>
    </source>
</evidence>
<comment type="subcellular location">
    <subcellularLocation>
        <location evidence="1">Cell membrane</location>
        <topology evidence="1">Multi-pass membrane protein</topology>
    </subcellularLocation>
</comment>
<feature type="transmembrane region" description="Helical" evidence="8">
    <location>
        <begin position="137"/>
        <end position="155"/>
    </location>
</feature>
<dbReference type="Gene3D" id="1.20.1720.10">
    <property type="entry name" value="Multidrug resistance protein D"/>
    <property type="match status" value="1"/>
</dbReference>
<dbReference type="Proteomes" id="UP000440096">
    <property type="component" value="Unassembled WGS sequence"/>
</dbReference>
<protein>
    <submittedName>
        <fullName evidence="10">DHA2 family efflux MFS transporter permease subunit</fullName>
    </submittedName>
</protein>
<feature type="transmembrane region" description="Helical" evidence="8">
    <location>
        <begin position="103"/>
        <end position="125"/>
    </location>
</feature>
<feature type="transmembrane region" description="Helical" evidence="8">
    <location>
        <begin position="355"/>
        <end position="375"/>
    </location>
</feature>
<keyword evidence="4" id="KW-1003">Cell membrane</keyword>
<feature type="transmembrane region" description="Helical" evidence="8">
    <location>
        <begin position="387"/>
        <end position="414"/>
    </location>
</feature>
<dbReference type="GO" id="GO:0005886">
    <property type="term" value="C:plasma membrane"/>
    <property type="evidence" value="ECO:0007669"/>
    <property type="project" value="UniProtKB-SubCell"/>
</dbReference>
<evidence type="ECO:0000259" key="9">
    <source>
        <dbReference type="PROSITE" id="PS50850"/>
    </source>
</evidence>
<dbReference type="AlphaFoldDB" id="A0A6N7YV83"/>
<feature type="transmembrane region" description="Helical" evidence="8">
    <location>
        <begin position="420"/>
        <end position="438"/>
    </location>
</feature>
<evidence type="ECO:0000313" key="11">
    <source>
        <dbReference type="Proteomes" id="UP000440096"/>
    </source>
</evidence>